<dbReference type="InterPro" id="IPR003509">
    <property type="entry name" value="UPF0102_YraN-like"/>
</dbReference>
<dbReference type="CDD" id="cd20736">
    <property type="entry name" value="PoNe_Nuclease"/>
    <property type="match status" value="1"/>
</dbReference>
<evidence type="ECO:0000313" key="4">
    <source>
        <dbReference type="Proteomes" id="UP000265742"/>
    </source>
</evidence>
<name>A0A3A1TX46_9MICO</name>
<keyword evidence="4" id="KW-1185">Reference proteome</keyword>
<dbReference type="InterPro" id="IPR011856">
    <property type="entry name" value="tRNA_endonuc-like_dom_sf"/>
</dbReference>
<dbReference type="RefSeq" id="WP_119482660.1">
    <property type="nucleotide sequence ID" value="NZ_QXTG01000002.1"/>
</dbReference>
<comment type="caution">
    <text evidence="3">The sequence shown here is derived from an EMBL/GenBank/DDBJ whole genome shotgun (WGS) entry which is preliminary data.</text>
</comment>
<protein>
    <recommendedName>
        <fullName evidence="2">UPF0102 protein D1781_12990</fullName>
    </recommendedName>
</protein>
<evidence type="ECO:0000313" key="3">
    <source>
        <dbReference type="EMBL" id="RIX28350.1"/>
    </source>
</evidence>
<dbReference type="AlphaFoldDB" id="A0A3A1TX46"/>
<reference evidence="4" key="1">
    <citation type="submission" date="2018-09" db="EMBL/GenBank/DDBJ databases">
        <authorList>
            <person name="Kim I."/>
        </authorList>
    </citation>
    <scope>NUCLEOTIDE SEQUENCE [LARGE SCALE GENOMIC DNA]</scope>
    <source>
        <strain evidence="4">DD4a</strain>
    </source>
</reference>
<accession>A0A3A1TX46</accession>
<dbReference type="EMBL" id="QXTG01000002">
    <property type="protein sequence ID" value="RIX28350.1"/>
    <property type="molecule type" value="Genomic_DNA"/>
</dbReference>
<dbReference type="HAMAP" id="MF_00048">
    <property type="entry name" value="UPF0102"/>
    <property type="match status" value="1"/>
</dbReference>
<proteinExistence type="inferred from homology"/>
<organism evidence="3 4">
    <name type="scientific">Amnibacterium setariae</name>
    <dbReference type="NCBI Taxonomy" id="2306585"/>
    <lineage>
        <taxon>Bacteria</taxon>
        <taxon>Bacillati</taxon>
        <taxon>Actinomycetota</taxon>
        <taxon>Actinomycetes</taxon>
        <taxon>Micrococcales</taxon>
        <taxon>Microbacteriaceae</taxon>
        <taxon>Amnibacterium</taxon>
    </lineage>
</organism>
<sequence length="119" mass="13052">MAQKDDVGRRGEDEAAAYLTALGWRILDRNWRCASGEVDIVALDGRELVIVEVKTRSSVRYGDPLEAVVPEKLTRLCVLAGAWRRAHRGVGARTTRIDLIGVLLPRHAAASIDHLRAAA</sequence>
<comment type="similarity">
    <text evidence="1 2">Belongs to the UPF0102 family.</text>
</comment>
<gene>
    <name evidence="3" type="ORF">D1781_12990</name>
</gene>
<dbReference type="SUPFAM" id="SSF52980">
    <property type="entry name" value="Restriction endonuclease-like"/>
    <property type="match status" value="1"/>
</dbReference>
<dbReference type="NCBIfam" id="NF009154">
    <property type="entry name" value="PRK12497.3-3"/>
    <property type="match status" value="1"/>
</dbReference>
<dbReference type="Pfam" id="PF02021">
    <property type="entry name" value="UPF0102"/>
    <property type="match status" value="1"/>
</dbReference>
<dbReference type="Gene3D" id="3.40.1350.10">
    <property type="match status" value="1"/>
</dbReference>
<evidence type="ECO:0000256" key="2">
    <source>
        <dbReference type="HAMAP-Rule" id="MF_00048"/>
    </source>
</evidence>
<dbReference type="Proteomes" id="UP000265742">
    <property type="component" value="Unassembled WGS sequence"/>
</dbReference>
<dbReference type="PANTHER" id="PTHR34039:SF1">
    <property type="entry name" value="UPF0102 PROTEIN YRAN"/>
    <property type="match status" value="1"/>
</dbReference>
<evidence type="ECO:0000256" key="1">
    <source>
        <dbReference type="ARBA" id="ARBA00006738"/>
    </source>
</evidence>
<dbReference type="GO" id="GO:0003676">
    <property type="term" value="F:nucleic acid binding"/>
    <property type="evidence" value="ECO:0007669"/>
    <property type="project" value="InterPro"/>
</dbReference>
<dbReference type="InterPro" id="IPR011335">
    <property type="entry name" value="Restrct_endonuc-II-like"/>
</dbReference>
<dbReference type="PANTHER" id="PTHR34039">
    <property type="entry name" value="UPF0102 PROTEIN YRAN"/>
    <property type="match status" value="1"/>
</dbReference>
<dbReference type="OrthoDB" id="9794876at2"/>